<reference evidence="3 4" key="1">
    <citation type="submission" date="2018-10" db="EMBL/GenBank/DDBJ databases">
        <title>Complete genome sequence of Pseudomonas pelagia strain Kongs-67.</title>
        <authorList>
            <person name="Sinha R.K."/>
            <person name="Krishnan K."/>
        </authorList>
    </citation>
    <scope>NUCLEOTIDE SEQUENCE [LARGE SCALE GENOMIC DNA]</scope>
    <source>
        <strain evidence="3 4">Kongs-67</strain>
    </source>
</reference>
<keyword evidence="4" id="KW-1185">Reference proteome</keyword>
<dbReference type="Proteomes" id="UP000344571">
    <property type="component" value="Chromosome"/>
</dbReference>
<dbReference type="Pfam" id="PF11726">
    <property type="entry name" value="YagK_YfjJ_C"/>
    <property type="match status" value="1"/>
</dbReference>
<sequence>MSLGVVQLYVNNYNTCSGMKPTQQDEPMKISKRYKRLKANPSLHLHYENQFDGFEVYTDRGPLIREFLDQLYDTTERALDQYSRVFAARFDLRFPQIDPFFCRDYDSNKFISTFFETLKRLIKRDRELAGLERRVHQTDVRYVWAREVGRSGKPHYLNRPQYSRHSPDSGNDAFRTRPVTGHHSCRAGALGYKTSQCN</sequence>
<feature type="region of interest" description="Disordered" evidence="1">
    <location>
        <begin position="155"/>
        <end position="179"/>
    </location>
</feature>
<name>A0ABX6CUA3_9GAMM</name>
<evidence type="ECO:0000313" key="4">
    <source>
        <dbReference type="Proteomes" id="UP000344571"/>
    </source>
</evidence>
<evidence type="ECO:0000259" key="2">
    <source>
        <dbReference type="Pfam" id="PF11726"/>
    </source>
</evidence>
<protein>
    <submittedName>
        <fullName evidence="3">Inovirus Gp2 family protein</fullName>
    </submittedName>
</protein>
<organism evidence="3 4">
    <name type="scientific">Halopseudomonas pelagia</name>
    <dbReference type="NCBI Taxonomy" id="553151"/>
    <lineage>
        <taxon>Bacteria</taxon>
        <taxon>Pseudomonadati</taxon>
        <taxon>Pseudomonadota</taxon>
        <taxon>Gammaproteobacteria</taxon>
        <taxon>Pseudomonadales</taxon>
        <taxon>Pseudomonadaceae</taxon>
        <taxon>Halopseudomonas</taxon>
    </lineage>
</organism>
<accession>A0ABX6CUA3</accession>
<dbReference type="EMBL" id="CP033116">
    <property type="protein sequence ID" value="QFY57012.1"/>
    <property type="molecule type" value="Genomic_DNA"/>
</dbReference>
<gene>
    <name evidence="3" type="ORF">EAO82_11950</name>
</gene>
<feature type="domain" description="YagK/YfjJ C-terminal" evidence="2">
    <location>
        <begin position="79"/>
        <end position="156"/>
    </location>
</feature>
<dbReference type="InterPro" id="IPR057271">
    <property type="entry name" value="YagK_YfjJ_C"/>
</dbReference>
<proteinExistence type="predicted"/>
<evidence type="ECO:0000313" key="3">
    <source>
        <dbReference type="EMBL" id="QFY57012.1"/>
    </source>
</evidence>
<evidence type="ECO:0000256" key="1">
    <source>
        <dbReference type="SAM" id="MobiDB-lite"/>
    </source>
</evidence>